<dbReference type="RefSeq" id="WP_128756673.1">
    <property type="nucleotide sequence ID" value="NZ_QOVM01000001.1"/>
</dbReference>
<dbReference type="InterPro" id="IPR001041">
    <property type="entry name" value="2Fe-2S_ferredoxin-type"/>
</dbReference>
<organism evidence="7 8">
    <name type="scientific">Leeuwenhoekiella aequorea</name>
    <dbReference type="NCBI Taxonomy" id="283736"/>
    <lineage>
        <taxon>Bacteria</taxon>
        <taxon>Pseudomonadati</taxon>
        <taxon>Bacteroidota</taxon>
        <taxon>Flavobacteriia</taxon>
        <taxon>Flavobacteriales</taxon>
        <taxon>Flavobacteriaceae</taxon>
        <taxon>Leeuwenhoekiella</taxon>
    </lineage>
</organism>
<dbReference type="Gene3D" id="1.10.150.120">
    <property type="entry name" value="[2Fe-2S]-binding domain"/>
    <property type="match status" value="1"/>
</dbReference>
<dbReference type="AlphaFoldDB" id="A0A4Q0PDR5"/>
<proteinExistence type="predicted"/>
<dbReference type="InterPro" id="IPR036010">
    <property type="entry name" value="2Fe-2S_ferredoxin-like_sf"/>
</dbReference>
<dbReference type="InterPro" id="IPR036884">
    <property type="entry name" value="2Fe-2S-bd_dom_sf"/>
</dbReference>
<dbReference type="InterPro" id="IPR052914">
    <property type="entry name" value="Aldehyde_Oxdr_Iron-Sulfur"/>
</dbReference>
<evidence type="ECO:0000313" key="7">
    <source>
        <dbReference type="EMBL" id="RXG24965.1"/>
    </source>
</evidence>
<dbReference type="OrthoDB" id="9796880at2"/>
<keyword evidence="5" id="KW-0411">Iron-sulfur</keyword>
<dbReference type="InterPro" id="IPR012675">
    <property type="entry name" value="Beta-grasp_dom_sf"/>
</dbReference>
<dbReference type="SUPFAM" id="SSF54292">
    <property type="entry name" value="2Fe-2S ferredoxin-like"/>
    <property type="match status" value="1"/>
</dbReference>
<evidence type="ECO:0000256" key="2">
    <source>
        <dbReference type="ARBA" id="ARBA00022723"/>
    </source>
</evidence>
<dbReference type="Pfam" id="PF01799">
    <property type="entry name" value="Fer2_2"/>
    <property type="match status" value="1"/>
</dbReference>
<keyword evidence="4" id="KW-0408">Iron</keyword>
<dbReference type="Pfam" id="PF00111">
    <property type="entry name" value="Fer2"/>
    <property type="match status" value="1"/>
</dbReference>
<dbReference type="PANTHER" id="PTHR45331">
    <property type="entry name" value="OXIDOREDUCTASE, IRON-SULPHUR BINDING SUBUNIT-RELATED-RELATED"/>
    <property type="match status" value="1"/>
</dbReference>
<keyword evidence="8" id="KW-1185">Reference proteome</keyword>
<feature type="domain" description="2Fe-2S ferredoxin-type" evidence="6">
    <location>
        <begin position="78"/>
        <end position="154"/>
    </location>
</feature>
<keyword evidence="2" id="KW-0479">Metal-binding</keyword>
<dbReference type="InterPro" id="IPR006058">
    <property type="entry name" value="2Fe2S_fd_BS"/>
</dbReference>
<keyword evidence="3" id="KW-0560">Oxidoreductase</keyword>
<reference evidence="7 8" key="1">
    <citation type="submission" date="2018-07" db="EMBL/GenBank/DDBJ databases">
        <title>Leeuwenhoekiella genomics.</title>
        <authorList>
            <person name="Tahon G."/>
            <person name="Willems A."/>
        </authorList>
    </citation>
    <scope>NUCLEOTIDE SEQUENCE [LARGE SCALE GENOMIC DNA]</scope>
    <source>
        <strain evidence="7 8">LMG 22550</strain>
    </source>
</reference>
<comment type="caution">
    <text evidence="7">The sequence shown here is derived from an EMBL/GenBank/DDBJ whole genome shotgun (WGS) entry which is preliminary data.</text>
</comment>
<dbReference type="SUPFAM" id="SSF47741">
    <property type="entry name" value="CO dehydrogenase ISP C-domain like"/>
    <property type="match status" value="1"/>
</dbReference>
<dbReference type="InterPro" id="IPR006311">
    <property type="entry name" value="TAT_signal"/>
</dbReference>
<dbReference type="Proteomes" id="UP000289238">
    <property type="component" value="Unassembled WGS sequence"/>
</dbReference>
<dbReference type="PROSITE" id="PS51318">
    <property type="entry name" value="TAT"/>
    <property type="match status" value="1"/>
</dbReference>
<dbReference type="EMBL" id="QOVM01000001">
    <property type="protein sequence ID" value="RXG24965.1"/>
    <property type="molecule type" value="Genomic_DNA"/>
</dbReference>
<dbReference type="GO" id="GO:0046872">
    <property type="term" value="F:metal ion binding"/>
    <property type="evidence" value="ECO:0007669"/>
    <property type="project" value="UniProtKB-KW"/>
</dbReference>
<dbReference type="Gene3D" id="3.10.20.30">
    <property type="match status" value="1"/>
</dbReference>
<gene>
    <name evidence="7" type="ORF">DSM00_761</name>
</gene>
<dbReference type="FunFam" id="3.10.20.30:FF:000020">
    <property type="entry name" value="Xanthine dehydrogenase iron-sulfur subunit"/>
    <property type="match status" value="1"/>
</dbReference>
<dbReference type="GO" id="GO:0051537">
    <property type="term" value="F:2 iron, 2 sulfur cluster binding"/>
    <property type="evidence" value="ECO:0007669"/>
    <property type="project" value="UniProtKB-KW"/>
</dbReference>
<evidence type="ECO:0000256" key="1">
    <source>
        <dbReference type="ARBA" id="ARBA00022714"/>
    </source>
</evidence>
<evidence type="ECO:0000256" key="3">
    <source>
        <dbReference type="ARBA" id="ARBA00023002"/>
    </source>
</evidence>
<evidence type="ECO:0000259" key="6">
    <source>
        <dbReference type="PROSITE" id="PS51085"/>
    </source>
</evidence>
<name>A0A4Q0PDR5_9FLAO</name>
<dbReference type="PANTHER" id="PTHR45331:SF1">
    <property type="entry name" value="ALDEHYDE OXIDOREDUCTASE IRON-SULFUR-BINDING SUBUNIT PAOA"/>
    <property type="match status" value="1"/>
</dbReference>
<dbReference type="GO" id="GO:0016903">
    <property type="term" value="F:oxidoreductase activity, acting on the aldehyde or oxo group of donors"/>
    <property type="evidence" value="ECO:0007669"/>
    <property type="project" value="TreeGrafter"/>
</dbReference>
<evidence type="ECO:0000256" key="4">
    <source>
        <dbReference type="ARBA" id="ARBA00023004"/>
    </source>
</evidence>
<protein>
    <submittedName>
        <fullName evidence="7">Xanthine dehydrogenase YagT iron-sulfur-binding subunit</fullName>
    </submittedName>
</protein>
<dbReference type="PROSITE" id="PS51085">
    <property type="entry name" value="2FE2S_FER_2"/>
    <property type="match status" value="1"/>
</dbReference>
<evidence type="ECO:0000313" key="8">
    <source>
        <dbReference type="Proteomes" id="UP000289238"/>
    </source>
</evidence>
<dbReference type="InterPro" id="IPR002888">
    <property type="entry name" value="2Fe-2S-bd"/>
</dbReference>
<sequence length="266" mass="29135">MDNSQDSTESNTNKRMLDDEEKILDDLGIFGTARRSFLGQLSAAGIGLVALPHFSSDLFAQKTKNILPLEPKALLNPIEVQLQINGDTYPLQVDSRMTLLDALRERLDLTGTKKGCDHGQCGACTVIIDGERKLSCLTLSASCKDKKIKTIEGIASADKMHPMQEAFLKHDGFQCGYCTPGQICSAVALLDEAKRGEVSYVTPNVKDKVTILSDEEIRERMSGNICRCGAYNNILDAIKEVHLGESTSTKWSFATEEQLTNSKSAD</sequence>
<dbReference type="PROSITE" id="PS00197">
    <property type="entry name" value="2FE2S_FER_1"/>
    <property type="match status" value="1"/>
</dbReference>
<keyword evidence="1" id="KW-0001">2Fe-2S</keyword>
<accession>A0A4Q0PDR5</accession>
<evidence type="ECO:0000256" key="5">
    <source>
        <dbReference type="ARBA" id="ARBA00023014"/>
    </source>
</evidence>
<dbReference type="CDD" id="cd00207">
    <property type="entry name" value="fer2"/>
    <property type="match status" value="1"/>
</dbReference>
<dbReference type="GO" id="GO:0042597">
    <property type="term" value="C:periplasmic space"/>
    <property type="evidence" value="ECO:0007669"/>
    <property type="project" value="TreeGrafter"/>
</dbReference>